<name>A0A4Y3WAP8_NITWI</name>
<comment type="similarity">
    <text evidence="2 13">Belongs to the SUA5 family.</text>
</comment>
<evidence type="ECO:0000256" key="3">
    <source>
        <dbReference type="ARBA" id="ARBA00012584"/>
    </source>
</evidence>
<dbReference type="GO" id="GO:0005524">
    <property type="term" value="F:ATP binding"/>
    <property type="evidence" value="ECO:0007669"/>
    <property type="project" value="UniProtKB-UniRule"/>
</dbReference>
<comment type="function">
    <text evidence="13">Required for the formation of a threonylcarbamoyl group on adenosine at position 37 (t(6)A37) in tRNAs that read codons beginning with adenine.</text>
</comment>
<feature type="binding site" evidence="14">
    <location>
        <position position="151"/>
    </location>
    <ligand>
        <name>ATP</name>
        <dbReference type="ChEBI" id="CHEBI:30616"/>
    </ligand>
</feature>
<dbReference type="GO" id="GO:0005737">
    <property type="term" value="C:cytoplasm"/>
    <property type="evidence" value="ECO:0007669"/>
    <property type="project" value="UniProtKB-SubCell"/>
</dbReference>
<feature type="binding site" evidence="14">
    <location>
        <position position="141"/>
    </location>
    <ligand>
        <name>L-threonine</name>
        <dbReference type="ChEBI" id="CHEBI:57926"/>
    </ligand>
</feature>
<feature type="binding site" evidence="14">
    <location>
        <position position="66"/>
    </location>
    <ligand>
        <name>L-threonine</name>
        <dbReference type="ChEBI" id="CHEBI:57926"/>
    </ligand>
</feature>
<dbReference type="Pfam" id="PF01300">
    <property type="entry name" value="Sua5_yciO_yrdC"/>
    <property type="match status" value="1"/>
</dbReference>
<evidence type="ECO:0000256" key="11">
    <source>
        <dbReference type="ARBA" id="ARBA00029774"/>
    </source>
</evidence>
<dbReference type="SUPFAM" id="SSF55821">
    <property type="entry name" value="YrdC/RibB"/>
    <property type="match status" value="1"/>
</dbReference>
<dbReference type="EMBL" id="BJNF01000053">
    <property type="protein sequence ID" value="GEC16107.1"/>
    <property type="molecule type" value="Genomic_DNA"/>
</dbReference>
<dbReference type="InterPro" id="IPR005145">
    <property type="entry name" value="Sua5_C"/>
</dbReference>
<proteinExistence type="inferred from homology"/>
<dbReference type="InterPro" id="IPR038385">
    <property type="entry name" value="Sua5/YwlC_C"/>
</dbReference>
<protein>
    <recommendedName>
        <fullName evidence="4 13">Threonylcarbamoyl-AMP synthase</fullName>
        <shortName evidence="13">TC-AMP synthase</shortName>
        <ecNumber evidence="3 13">2.7.7.87</ecNumber>
    </recommendedName>
    <alternativeName>
        <fullName evidence="11 13">L-threonylcarbamoyladenylate synthase</fullName>
    </alternativeName>
</protein>
<feature type="binding site" evidence="14">
    <location>
        <position position="233"/>
    </location>
    <ligand>
        <name>ATP</name>
        <dbReference type="ChEBI" id="CHEBI:30616"/>
    </ligand>
</feature>
<evidence type="ECO:0000256" key="4">
    <source>
        <dbReference type="ARBA" id="ARBA00015492"/>
    </source>
</evidence>
<dbReference type="PROSITE" id="PS51163">
    <property type="entry name" value="YRDC"/>
    <property type="match status" value="1"/>
</dbReference>
<dbReference type="GO" id="GO:0000049">
    <property type="term" value="F:tRNA binding"/>
    <property type="evidence" value="ECO:0007669"/>
    <property type="project" value="TreeGrafter"/>
</dbReference>
<dbReference type="Proteomes" id="UP000318825">
    <property type="component" value="Unassembled WGS sequence"/>
</dbReference>
<dbReference type="PANTHER" id="PTHR17490:SF16">
    <property type="entry name" value="THREONYLCARBAMOYL-AMP SYNTHASE"/>
    <property type="match status" value="1"/>
</dbReference>
<dbReference type="GO" id="GO:0003725">
    <property type="term" value="F:double-stranded RNA binding"/>
    <property type="evidence" value="ECO:0007669"/>
    <property type="project" value="UniProtKB-UniRule"/>
</dbReference>
<keyword evidence="7 13" id="KW-0819">tRNA processing</keyword>
<evidence type="ECO:0000256" key="6">
    <source>
        <dbReference type="ARBA" id="ARBA00022679"/>
    </source>
</evidence>
<evidence type="ECO:0000259" key="15">
    <source>
        <dbReference type="PROSITE" id="PS51163"/>
    </source>
</evidence>
<dbReference type="GO" id="GO:0061710">
    <property type="term" value="F:L-threonylcarbamoyladenylate synthase"/>
    <property type="evidence" value="ECO:0007669"/>
    <property type="project" value="UniProtKB-EC"/>
</dbReference>
<gene>
    <name evidence="16" type="ORF">NWI01_19990</name>
</gene>
<feature type="binding site" evidence="14">
    <location>
        <position position="121"/>
    </location>
    <ligand>
        <name>L-threonine</name>
        <dbReference type="ChEBI" id="CHEBI:57926"/>
    </ligand>
</feature>
<evidence type="ECO:0000256" key="10">
    <source>
        <dbReference type="ARBA" id="ARBA00022840"/>
    </source>
</evidence>
<feature type="binding site" evidence="14">
    <location>
        <position position="194"/>
    </location>
    <ligand>
        <name>ATP</name>
        <dbReference type="ChEBI" id="CHEBI:30616"/>
    </ligand>
</feature>
<evidence type="ECO:0000256" key="13">
    <source>
        <dbReference type="PIRNR" id="PIRNR004930"/>
    </source>
</evidence>
<feature type="binding site" evidence="14">
    <location>
        <position position="57"/>
    </location>
    <ligand>
        <name>ATP</name>
        <dbReference type="ChEBI" id="CHEBI:30616"/>
    </ligand>
</feature>
<keyword evidence="10 13" id="KW-0067">ATP-binding</keyword>
<evidence type="ECO:0000256" key="12">
    <source>
        <dbReference type="ARBA" id="ARBA00048366"/>
    </source>
</evidence>
<keyword evidence="6 13" id="KW-0808">Transferase</keyword>
<dbReference type="OrthoDB" id="9814580at2"/>
<comment type="subcellular location">
    <subcellularLocation>
        <location evidence="1 13">Cytoplasm</location>
    </subcellularLocation>
</comment>
<dbReference type="InterPro" id="IPR006070">
    <property type="entry name" value="Sua5-like_dom"/>
</dbReference>
<feature type="binding site" evidence="14">
    <location>
        <position position="143"/>
    </location>
    <ligand>
        <name>ATP</name>
        <dbReference type="ChEBI" id="CHEBI:30616"/>
    </ligand>
</feature>
<dbReference type="NCBIfam" id="TIGR00057">
    <property type="entry name" value="L-threonylcarbamoyladenylate synthase"/>
    <property type="match status" value="1"/>
</dbReference>
<dbReference type="EC" id="2.7.7.87" evidence="3 13"/>
<dbReference type="InterPro" id="IPR050156">
    <property type="entry name" value="TC-AMP_synthase_SUA5"/>
</dbReference>
<comment type="catalytic activity">
    <reaction evidence="12 13">
        <text>L-threonine + hydrogencarbonate + ATP = L-threonylcarbamoyladenylate + diphosphate + H2O</text>
        <dbReference type="Rhea" id="RHEA:36407"/>
        <dbReference type="ChEBI" id="CHEBI:15377"/>
        <dbReference type="ChEBI" id="CHEBI:17544"/>
        <dbReference type="ChEBI" id="CHEBI:30616"/>
        <dbReference type="ChEBI" id="CHEBI:33019"/>
        <dbReference type="ChEBI" id="CHEBI:57926"/>
        <dbReference type="ChEBI" id="CHEBI:73682"/>
        <dbReference type="EC" id="2.7.7.87"/>
    </reaction>
</comment>
<feature type="domain" description="YrdC-like" evidence="15">
    <location>
        <begin position="12"/>
        <end position="198"/>
    </location>
</feature>
<accession>A0A4Y3WAP8</accession>
<dbReference type="AlphaFoldDB" id="A0A4Y3WAP8"/>
<dbReference type="PIRSF" id="PIRSF004930">
    <property type="entry name" value="Tln_factor_SUA5"/>
    <property type="match status" value="1"/>
</dbReference>
<dbReference type="GO" id="GO:0006450">
    <property type="term" value="P:regulation of translational fidelity"/>
    <property type="evidence" value="ECO:0007669"/>
    <property type="project" value="TreeGrafter"/>
</dbReference>
<keyword evidence="8 13" id="KW-0548">Nucleotidyltransferase</keyword>
<evidence type="ECO:0000256" key="5">
    <source>
        <dbReference type="ARBA" id="ARBA00022490"/>
    </source>
</evidence>
<dbReference type="Gene3D" id="3.40.50.11030">
    <property type="entry name" value="Threonylcarbamoyl-AMP synthase, C-terminal domain"/>
    <property type="match status" value="1"/>
</dbReference>
<feature type="binding site" evidence="14">
    <location>
        <position position="117"/>
    </location>
    <ligand>
        <name>ATP</name>
        <dbReference type="ChEBI" id="CHEBI:30616"/>
    </ligand>
</feature>
<dbReference type="InterPro" id="IPR010923">
    <property type="entry name" value="T(6)A37_SUA5"/>
</dbReference>
<evidence type="ECO:0000256" key="9">
    <source>
        <dbReference type="ARBA" id="ARBA00022741"/>
    </source>
</evidence>
<keyword evidence="5 13" id="KW-0963">Cytoplasm</keyword>
<sequence length="326" mass="33113">MTVDLTTTIQRAGETAAAARVLRNGGLVAFPTETVYGLGADAANAEAIARLYRAKGRPAFNPLIVHVGDVAAAQHIARFGAAALALADAFWPGPLTLVLPKGANCPVADLATAGLDTIALRVPAHPVARDILRGFGGAIVAPSANLSGHVSPTTAAHVRHDLDGRIDLIVDGGPVDVGIESTIVGCFDRPALLRPGGISRADIERVLGSPLASPAPGAADGPPLASGMLASHYAPRARMRLNAANLAPGEALLAFGRVDLPGIDTASAVMNLSESGDLKEAAAHLFGCLRALDASGARTIAVTPIPEDGLGEAINDRLRRAAAPKG</sequence>
<comment type="caution">
    <text evidence="16">The sequence shown here is derived from an EMBL/GenBank/DDBJ whole genome shotgun (WGS) entry which is preliminary data.</text>
</comment>
<organism evidence="16 17">
    <name type="scientific">Nitrobacter winogradskyi</name>
    <name type="common">Nitrobacter agilis</name>
    <dbReference type="NCBI Taxonomy" id="913"/>
    <lineage>
        <taxon>Bacteria</taxon>
        <taxon>Pseudomonadati</taxon>
        <taxon>Pseudomonadota</taxon>
        <taxon>Alphaproteobacteria</taxon>
        <taxon>Hyphomicrobiales</taxon>
        <taxon>Nitrobacteraceae</taxon>
        <taxon>Nitrobacter</taxon>
    </lineage>
</organism>
<evidence type="ECO:0000256" key="14">
    <source>
        <dbReference type="PIRSR" id="PIRSR004930-1"/>
    </source>
</evidence>
<evidence type="ECO:0000256" key="2">
    <source>
        <dbReference type="ARBA" id="ARBA00007663"/>
    </source>
</evidence>
<evidence type="ECO:0000313" key="16">
    <source>
        <dbReference type="EMBL" id="GEC16107.1"/>
    </source>
</evidence>
<dbReference type="Gene3D" id="3.90.870.10">
    <property type="entry name" value="DHBP synthase"/>
    <property type="match status" value="1"/>
</dbReference>
<dbReference type="PANTHER" id="PTHR17490">
    <property type="entry name" value="SUA5"/>
    <property type="match status" value="1"/>
</dbReference>
<dbReference type="RefSeq" id="WP_141383750.1">
    <property type="nucleotide sequence ID" value="NZ_BJNF01000053.1"/>
</dbReference>
<dbReference type="InterPro" id="IPR017945">
    <property type="entry name" value="DHBP_synth_RibB-like_a/b_dom"/>
</dbReference>
<feature type="binding site" evidence="14">
    <location>
        <position position="181"/>
    </location>
    <ligand>
        <name>L-threonine</name>
        <dbReference type="ChEBI" id="CHEBI:57926"/>
    </ligand>
</feature>
<dbReference type="GO" id="GO:0008033">
    <property type="term" value="P:tRNA processing"/>
    <property type="evidence" value="ECO:0007669"/>
    <property type="project" value="UniProtKB-KW"/>
</dbReference>
<dbReference type="FunFam" id="3.90.870.10:FF:000009">
    <property type="entry name" value="Threonylcarbamoyl-AMP synthase, putative"/>
    <property type="match status" value="1"/>
</dbReference>
<evidence type="ECO:0000313" key="17">
    <source>
        <dbReference type="Proteomes" id="UP000318825"/>
    </source>
</evidence>
<evidence type="ECO:0000256" key="1">
    <source>
        <dbReference type="ARBA" id="ARBA00004496"/>
    </source>
</evidence>
<dbReference type="Pfam" id="PF03481">
    <property type="entry name" value="Sua5_C"/>
    <property type="match status" value="1"/>
</dbReference>
<feature type="binding site" evidence="14">
    <location>
        <position position="61"/>
    </location>
    <ligand>
        <name>ATP</name>
        <dbReference type="ChEBI" id="CHEBI:30616"/>
    </ligand>
</feature>
<reference evidence="16 17" key="1">
    <citation type="submission" date="2019-06" db="EMBL/GenBank/DDBJ databases">
        <title>Whole genome shotgun sequence of Nitrobacter winogradskyi NBRC 14297.</title>
        <authorList>
            <person name="Hosoyama A."/>
            <person name="Uohara A."/>
            <person name="Ohji S."/>
            <person name="Ichikawa N."/>
        </authorList>
    </citation>
    <scope>NUCLEOTIDE SEQUENCE [LARGE SCALE GENOMIC DNA]</scope>
    <source>
        <strain evidence="16 17">NBRC 14297</strain>
    </source>
</reference>
<evidence type="ECO:0000256" key="7">
    <source>
        <dbReference type="ARBA" id="ARBA00022694"/>
    </source>
</evidence>
<evidence type="ECO:0000256" key="8">
    <source>
        <dbReference type="ARBA" id="ARBA00022695"/>
    </source>
</evidence>
<keyword evidence="9 13" id="KW-0547">Nucleotide-binding</keyword>
<feature type="binding site" evidence="14">
    <location>
        <position position="34"/>
    </location>
    <ligand>
        <name>L-threonine</name>
        <dbReference type="ChEBI" id="CHEBI:57926"/>
    </ligand>
</feature>